<dbReference type="InterPro" id="IPR003770">
    <property type="entry name" value="MLTG-like"/>
</dbReference>
<comment type="similarity">
    <text evidence="7">Belongs to the transglycosylase MltG family.</text>
</comment>
<dbReference type="PANTHER" id="PTHR30518:SF2">
    <property type="entry name" value="ENDOLYTIC MUREIN TRANSGLYCOSYLASE"/>
    <property type="match status" value="1"/>
</dbReference>
<evidence type="ECO:0000313" key="9">
    <source>
        <dbReference type="Proteomes" id="UP001204144"/>
    </source>
</evidence>
<dbReference type="GO" id="GO:0008932">
    <property type="term" value="F:lytic endotransglycosylase activity"/>
    <property type="evidence" value="ECO:0007669"/>
    <property type="project" value="UniProtKB-UniRule"/>
</dbReference>
<organism evidence="8 9">
    <name type="scientific">Lacihabitans soyangensis</name>
    <dbReference type="NCBI Taxonomy" id="869394"/>
    <lineage>
        <taxon>Bacteria</taxon>
        <taxon>Pseudomonadati</taxon>
        <taxon>Bacteroidota</taxon>
        <taxon>Cytophagia</taxon>
        <taxon>Cytophagales</taxon>
        <taxon>Leadbetterellaceae</taxon>
        <taxon>Lacihabitans</taxon>
    </lineage>
</organism>
<dbReference type="PANTHER" id="PTHR30518">
    <property type="entry name" value="ENDOLYTIC MUREIN TRANSGLYCOSYLASE"/>
    <property type="match status" value="1"/>
</dbReference>
<keyword evidence="3 7" id="KW-1133">Transmembrane helix</keyword>
<evidence type="ECO:0000256" key="5">
    <source>
        <dbReference type="ARBA" id="ARBA00023239"/>
    </source>
</evidence>
<dbReference type="Pfam" id="PF02618">
    <property type="entry name" value="YceG"/>
    <property type="match status" value="1"/>
</dbReference>
<name>A0AAE3KXV1_9BACT</name>
<dbReference type="HAMAP" id="MF_02065">
    <property type="entry name" value="MltG"/>
    <property type="match status" value="1"/>
</dbReference>
<keyword evidence="9" id="KW-1185">Reference proteome</keyword>
<evidence type="ECO:0000256" key="6">
    <source>
        <dbReference type="ARBA" id="ARBA00023316"/>
    </source>
</evidence>
<dbReference type="GO" id="GO:0009252">
    <property type="term" value="P:peptidoglycan biosynthetic process"/>
    <property type="evidence" value="ECO:0007669"/>
    <property type="project" value="UniProtKB-UniRule"/>
</dbReference>
<feature type="site" description="Important for catalytic activity" evidence="7">
    <location>
        <position position="221"/>
    </location>
</feature>
<dbReference type="EC" id="4.2.2.29" evidence="7"/>
<evidence type="ECO:0000256" key="2">
    <source>
        <dbReference type="ARBA" id="ARBA00022692"/>
    </source>
</evidence>
<dbReference type="Gene3D" id="3.30.1490.480">
    <property type="entry name" value="Endolytic murein transglycosylase"/>
    <property type="match status" value="1"/>
</dbReference>
<evidence type="ECO:0000256" key="4">
    <source>
        <dbReference type="ARBA" id="ARBA00023136"/>
    </source>
</evidence>
<proteinExistence type="inferred from homology"/>
<keyword evidence="2 7" id="KW-0812">Transmembrane</keyword>
<evidence type="ECO:0000256" key="7">
    <source>
        <dbReference type="HAMAP-Rule" id="MF_02065"/>
    </source>
</evidence>
<evidence type="ECO:0000256" key="1">
    <source>
        <dbReference type="ARBA" id="ARBA00022475"/>
    </source>
</evidence>
<reference evidence="8 9" key="1">
    <citation type="submission" date="2018-11" db="EMBL/GenBank/DDBJ databases">
        <title>Novel bacteria species description.</title>
        <authorList>
            <person name="Han J.-H."/>
        </authorList>
    </citation>
    <scope>NUCLEOTIDE SEQUENCE [LARGE SCALE GENOMIC DNA]</scope>
    <source>
        <strain evidence="8 9">KCTC23259</strain>
    </source>
</reference>
<evidence type="ECO:0000313" key="8">
    <source>
        <dbReference type="EMBL" id="MCP9765835.1"/>
    </source>
</evidence>
<sequence length="345" mass="39442">MFKNKKVLAYLLVAVSTIAATLAFYFWQVAYSPNLNVDGKEKFVLYVPKNSTYESLMDTLHKHKIINDEVAFGFMTKRMGLRESLRPGRYEIKPNSANKEIISKIRSGNQDPVKLTFNNVRTKDDLIKKIGTKLDFDSNLLLEKIKNEEECAKYGFTSETIMCMFLPDTYFIYWDSSVDDFLKRMNTEYKKFWNEKRLSQAQAINMTPIQVGVMASIVQSETNKPDEMPRVAGVYVNRIATNMPLQADPTVKFAVGDFSLKRILTKHLSISSPYNTYRNTGLPPGPIALPERVALDAVLGYEKHNYTYFCAKEDFSGYHNFAATYTEHLKNADIYQAALDARGIK</sequence>
<dbReference type="CDD" id="cd08010">
    <property type="entry name" value="MltG_like"/>
    <property type="match status" value="1"/>
</dbReference>
<evidence type="ECO:0000256" key="3">
    <source>
        <dbReference type="ARBA" id="ARBA00022989"/>
    </source>
</evidence>
<comment type="function">
    <text evidence="7">Functions as a peptidoglycan terminase that cleaves nascent peptidoglycan strands endolytically to terminate their elongation.</text>
</comment>
<dbReference type="Gene3D" id="3.30.160.60">
    <property type="entry name" value="Classic Zinc Finger"/>
    <property type="match status" value="1"/>
</dbReference>
<keyword evidence="1 7" id="KW-1003">Cell membrane</keyword>
<keyword evidence="5 7" id="KW-0456">Lyase</keyword>
<comment type="subcellular location">
    <subcellularLocation>
        <location evidence="7">Cell membrane</location>
        <topology evidence="7">Single-pass membrane protein</topology>
    </subcellularLocation>
</comment>
<keyword evidence="4 7" id="KW-0472">Membrane</keyword>
<dbReference type="EMBL" id="RJUF01000193">
    <property type="protein sequence ID" value="MCP9765835.1"/>
    <property type="molecule type" value="Genomic_DNA"/>
</dbReference>
<dbReference type="RefSeq" id="WP_255039535.1">
    <property type="nucleotide sequence ID" value="NZ_RJUF01000193.1"/>
</dbReference>
<dbReference type="Proteomes" id="UP001204144">
    <property type="component" value="Unassembled WGS sequence"/>
</dbReference>
<dbReference type="GO" id="GO:0005886">
    <property type="term" value="C:plasma membrane"/>
    <property type="evidence" value="ECO:0007669"/>
    <property type="project" value="UniProtKB-SubCell"/>
</dbReference>
<accession>A0AAE3KXV1</accession>
<comment type="catalytic activity">
    <reaction evidence="7">
        <text>a peptidoglycan chain = a peptidoglycan chain with N-acetyl-1,6-anhydromuramyl-[peptide] at the reducing end + a peptidoglycan chain with N-acetylglucosamine at the non-reducing end.</text>
        <dbReference type="EC" id="4.2.2.29"/>
    </reaction>
</comment>
<protein>
    <recommendedName>
        <fullName evidence="7">Endolytic murein transglycosylase</fullName>
        <ecNumber evidence="7">4.2.2.29</ecNumber>
    </recommendedName>
    <alternativeName>
        <fullName evidence="7">Peptidoglycan lytic transglycosylase</fullName>
    </alternativeName>
    <alternativeName>
        <fullName evidence="7">Peptidoglycan polymerization terminase</fullName>
    </alternativeName>
</protein>
<dbReference type="GO" id="GO:0071555">
    <property type="term" value="P:cell wall organization"/>
    <property type="evidence" value="ECO:0007669"/>
    <property type="project" value="UniProtKB-KW"/>
</dbReference>
<dbReference type="AlphaFoldDB" id="A0AAE3KXV1"/>
<gene>
    <name evidence="7 8" type="primary">mltG</name>
    <name evidence="8" type="ORF">EGI31_23110</name>
</gene>
<keyword evidence="6 7" id="KW-0961">Cell wall biogenesis/degradation</keyword>
<dbReference type="NCBIfam" id="TIGR00247">
    <property type="entry name" value="endolytic transglycosylase MltG"/>
    <property type="match status" value="1"/>
</dbReference>
<feature type="transmembrane region" description="Helical" evidence="7">
    <location>
        <begin position="7"/>
        <end position="27"/>
    </location>
</feature>
<comment type="caution">
    <text evidence="8">The sequence shown here is derived from an EMBL/GenBank/DDBJ whole genome shotgun (WGS) entry which is preliminary data.</text>
</comment>